<keyword evidence="3 6" id="KW-0812">Transmembrane</keyword>
<dbReference type="InterPro" id="IPR018503">
    <property type="entry name" value="Tetraspanin_CS"/>
</dbReference>
<reference evidence="7 8" key="1">
    <citation type="journal article" date="2023" name="Insect Mol. Biol.">
        <title>Genome sequencing provides insights into the evolution of gene families encoding plant cell wall-degrading enzymes in longhorned beetles.</title>
        <authorList>
            <person name="Shin N.R."/>
            <person name="Okamura Y."/>
            <person name="Kirsch R."/>
            <person name="Pauchet Y."/>
        </authorList>
    </citation>
    <scope>NUCLEOTIDE SEQUENCE [LARGE SCALE GENOMIC DNA]</scope>
    <source>
        <strain evidence="7">EAD_L_NR</strain>
    </source>
</reference>
<dbReference type="PROSITE" id="PS00421">
    <property type="entry name" value="TM4_1"/>
    <property type="match status" value="1"/>
</dbReference>
<keyword evidence="4 6" id="KW-1133">Transmembrane helix</keyword>
<evidence type="ECO:0000256" key="4">
    <source>
        <dbReference type="ARBA" id="ARBA00022989"/>
    </source>
</evidence>
<evidence type="ECO:0000256" key="1">
    <source>
        <dbReference type="ARBA" id="ARBA00004141"/>
    </source>
</evidence>
<evidence type="ECO:0000313" key="8">
    <source>
        <dbReference type="Proteomes" id="UP001159042"/>
    </source>
</evidence>
<feature type="transmembrane region" description="Helical" evidence="6">
    <location>
        <begin position="71"/>
        <end position="91"/>
    </location>
</feature>
<dbReference type="InterPro" id="IPR000301">
    <property type="entry name" value="Tetraspanin_animals"/>
</dbReference>
<dbReference type="EMBL" id="JANEYG010000031">
    <property type="protein sequence ID" value="KAJ8917686.1"/>
    <property type="molecule type" value="Genomic_DNA"/>
</dbReference>
<dbReference type="Pfam" id="PF00335">
    <property type="entry name" value="Tetraspanin"/>
    <property type="match status" value="1"/>
</dbReference>
<name>A0AAV8VTF2_9CUCU</name>
<dbReference type="PIRSF" id="PIRSF002419">
    <property type="entry name" value="Tetraspanin"/>
    <property type="match status" value="1"/>
</dbReference>
<dbReference type="PANTHER" id="PTHR19282:SF28">
    <property type="entry name" value="TETRASPANIN"/>
    <property type="match status" value="1"/>
</dbReference>
<dbReference type="InterPro" id="IPR008952">
    <property type="entry name" value="Tetraspanin_EC2_sf"/>
</dbReference>
<dbReference type="AlphaFoldDB" id="A0AAV8VTF2"/>
<dbReference type="GO" id="GO:0005886">
    <property type="term" value="C:plasma membrane"/>
    <property type="evidence" value="ECO:0007669"/>
    <property type="project" value="TreeGrafter"/>
</dbReference>
<feature type="transmembrane region" description="Helical" evidence="6">
    <location>
        <begin position="27"/>
        <end position="50"/>
    </location>
</feature>
<organism evidence="7 8">
    <name type="scientific">Exocentrus adspersus</name>
    <dbReference type="NCBI Taxonomy" id="1586481"/>
    <lineage>
        <taxon>Eukaryota</taxon>
        <taxon>Metazoa</taxon>
        <taxon>Ecdysozoa</taxon>
        <taxon>Arthropoda</taxon>
        <taxon>Hexapoda</taxon>
        <taxon>Insecta</taxon>
        <taxon>Pterygota</taxon>
        <taxon>Neoptera</taxon>
        <taxon>Endopterygota</taxon>
        <taxon>Coleoptera</taxon>
        <taxon>Polyphaga</taxon>
        <taxon>Cucujiformia</taxon>
        <taxon>Chrysomeloidea</taxon>
        <taxon>Cerambycidae</taxon>
        <taxon>Lamiinae</taxon>
        <taxon>Acanthocinini</taxon>
        <taxon>Exocentrus</taxon>
    </lineage>
</organism>
<sequence length="295" mass="33446">MVENRKNNKIKMAKEAELEVGMKCVKYMLFVANFMFVLVGFLLISIGTTIKAIYGDFEIFMEDHYYSASNLAIAIGVIIFFVALFGCVGAVKESVCLVNMYAFLLLCILVLEVSASIAAYVMRRNLEYTIKRNMMRTMDVYDEYTVQYTWNATQYNLRCCGVSGPSDWTPYAEEYDLNKVLGNDNVTTFYVPDTCCFAENCKNEDSIYAFGCLDRITYIVSECALLLAVGALCVSFIQILGVIFSHLLARSIRRLKTQIVVEKMERRQHIYEQLAKSGQNEKVSPVLYTPTSSDA</sequence>
<accession>A0AAV8VTF2</accession>
<dbReference type="CDD" id="cd03127">
    <property type="entry name" value="tetraspanin_LEL"/>
    <property type="match status" value="1"/>
</dbReference>
<feature type="transmembrane region" description="Helical" evidence="6">
    <location>
        <begin position="225"/>
        <end position="249"/>
    </location>
</feature>
<gene>
    <name evidence="7" type="ORF">NQ315_005133</name>
</gene>
<comment type="similarity">
    <text evidence="2 6">Belongs to the tetraspanin (TM4SF) family.</text>
</comment>
<dbReference type="Gene3D" id="1.10.1450.10">
    <property type="entry name" value="Tetraspanin"/>
    <property type="match status" value="1"/>
</dbReference>
<feature type="transmembrane region" description="Helical" evidence="6">
    <location>
        <begin position="97"/>
        <end position="122"/>
    </location>
</feature>
<keyword evidence="5 6" id="KW-0472">Membrane</keyword>
<dbReference type="PRINTS" id="PR00259">
    <property type="entry name" value="TMFOUR"/>
</dbReference>
<evidence type="ECO:0000313" key="7">
    <source>
        <dbReference type="EMBL" id="KAJ8917686.1"/>
    </source>
</evidence>
<keyword evidence="8" id="KW-1185">Reference proteome</keyword>
<evidence type="ECO:0000256" key="5">
    <source>
        <dbReference type="ARBA" id="ARBA00023136"/>
    </source>
</evidence>
<dbReference type="InterPro" id="IPR018499">
    <property type="entry name" value="Tetraspanin/Peripherin"/>
</dbReference>
<comment type="caution">
    <text evidence="7">The sequence shown here is derived from an EMBL/GenBank/DDBJ whole genome shotgun (WGS) entry which is preliminary data.</text>
</comment>
<comment type="subcellular location">
    <subcellularLocation>
        <location evidence="1 6">Membrane</location>
        <topology evidence="1 6">Multi-pass membrane protein</topology>
    </subcellularLocation>
</comment>
<evidence type="ECO:0000256" key="2">
    <source>
        <dbReference type="ARBA" id="ARBA00006840"/>
    </source>
</evidence>
<dbReference type="PANTHER" id="PTHR19282">
    <property type="entry name" value="TETRASPANIN"/>
    <property type="match status" value="1"/>
</dbReference>
<dbReference type="SUPFAM" id="SSF48652">
    <property type="entry name" value="Tetraspanin"/>
    <property type="match status" value="1"/>
</dbReference>
<proteinExistence type="inferred from homology"/>
<protein>
    <recommendedName>
        <fullName evidence="6">Tetraspanin</fullName>
    </recommendedName>
</protein>
<evidence type="ECO:0000256" key="6">
    <source>
        <dbReference type="RuleBase" id="RU361218"/>
    </source>
</evidence>
<dbReference type="Proteomes" id="UP001159042">
    <property type="component" value="Unassembled WGS sequence"/>
</dbReference>
<evidence type="ECO:0000256" key="3">
    <source>
        <dbReference type="ARBA" id="ARBA00022692"/>
    </source>
</evidence>